<evidence type="ECO:0000313" key="1">
    <source>
        <dbReference type="EMBL" id="KAA3483015.1"/>
    </source>
</evidence>
<protein>
    <submittedName>
        <fullName evidence="1">Uncharacterized protein</fullName>
    </submittedName>
</protein>
<keyword evidence="2" id="KW-1185">Reference proteome</keyword>
<dbReference type="AlphaFoldDB" id="A0A5B6WPS0"/>
<organism evidence="1 2">
    <name type="scientific">Gossypium australe</name>
    <dbReference type="NCBI Taxonomy" id="47621"/>
    <lineage>
        <taxon>Eukaryota</taxon>
        <taxon>Viridiplantae</taxon>
        <taxon>Streptophyta</taxon>
        <taxon>Embryophyta</taxon>
        <taxon>Tracheophyta</taxon>
        <taxon>Spermatophyta</taxon>
        <taxon>Magnoliopsida</taxon>
        <taxon>eudicotyledons</taxon>
        <taxon>Gunneridae</taxon>
        <taxon>Pentapetalae</taxon>
        <taxon>rosids</taxon>
        <taxon>malvids</taxon>
        <taxon>Malvales</taxon>
        <taxon>Malvaceae</taxon>
        <taxon>Malvoideae</taxon>
        <taxon>Gossypium</taxon>
    </lineage>
</organism>
<evidence type="ECO:0000313" key="2">
    <source>
        <dbReference type="Proteomes" id="UP000325315"/>
    </source>
</evidence>
<dbReference type="Proteomes" id="UP000325315">
    <property type="component" value="Unassembled WGS sequence"/>
</dbReference>
<gene>
    <name evidence="1" type="ORF">EPI10_005217</name>
</gene>
<accession>A0A5B6WPS0</accession>
<dbReference type="EMBL" id="SMMG02000002">
    <property type="protein sequence ID" value="KAA3483015.1"/>
    <property type="molecule type" value="Genomic_DNA"/>
</dbReference>
<sequence length="71" mass="7945">MGSDDGEGVCSLSMGKAPIFERSSVIYRVSKRNELRHFSQVMFDSPQVKESSDLVKFIVQCAKHVVKVVNL</sequence>
<proteinExistence type="predicted"/>
<reference evidence="2" key="1">
    <citation type="journal article" date="2019" name="Plant Biotechnol. J.">
        <title>Genome sequencing of the Australian wild diploid species Gossypium australe highlights disease resistance and delayed gland morphogenesis.</title>
        <authorList>
            <person name="Cai Y."/>
            <person name="Cai X."/>
            <person name="Wang Q."/>
            <person name="Wang P."/>
            <person name="Zhang Y."/>
            <person name="Cai C."/>
            <person name="Xu Y."/>
            <person name="Wang K."/>
            <person name="Zhou Z."/>
            <person name="Wang C."/>
            <person name="Geng S."/>
            <person name="Li B."/>
            <person name="Dong Q."/>
            <person name="Hou Y."/>
            <person name="Wang H."/>
            <person name="Ai P."/>
            <person name="Liu Z."/>
            <person name="Yi F."/>
            <person name="Sun M."/>
            <person name="An G."/>
            <person name="Cheng J."/>
            <person name="Zhang Y."/>
            <person name="Shi Q."/>
            <person name="Xie Y."/>
            <person name="Shi X."/>
            <person name="Chang Y."/>
            <person name="Huang F."/>
            <person name="Chen Y."/>
            <person name="Hong S."/>
            <person name="Mi L."/>
            <person name="Sun Q."/>
            <person name="Zhang L."/>
            <person name="Zhou B."/>
            <person name="Peng R."/>
            <person name="Zhang X."/>
            <person name="Liu F."/>
        </authorList>
    </citation>
    <scope>NUCLEOTIDE SEQUENCE [LARGE SCALE GENOMIC DNA]</scope>
    <source>
        <strain evidence="2">cv. PA1801</strain>
    </source>
</reference>
<comment type="caution">
    <text evidence="1">The sequence shown here is derived from an EMBL/GenBank/DDBJ whole genome shotgun (WGS) entry which is preliminary data.</text>
</comment>
<name>A0A5B6WPS0_9ROSI</name>